<name>A0A1B8HM62_9GAMM</name>
<organism evidence="2 3">
    <name type="scientific">Morganella psychrotolerans</name>
    <dbReference type="NCBI Taxonomy" id="368603"/>
    <lineage>
        <taxon>Bacteria</taxon>
        <taxon>Pseudomonadati</taxon>
        <taxon>Pseudomonadota</taxon>
        <taxon>Gammaproteobacteria</taxon>
        <taxon>Enterobacterales</taxon>
        <taxon>Morganellaceae</taxon>
        <taxon>Morganella</taxon>
    </lineage>
</organism>
<dbReference type="RefSeq" id="WP_067421676.1">
    <property type="nucleotide sequence ID" value="NZ_LZEX01000003.1"/>
</dbReference>
<feature type="compositionally biased region" description="Polar residues" evidence="1">
    <location>
        <begin position="325"/>
        <end position="341"/>
    </location>
</feature>
<dbReference type="GO" id="GO:0003677">
    <property type="term" value="F:DNA binding"/>
    <property type="evidence" value="ECO:0007669"/>
    <property type="project" value="InterPro"/>
</dbReference>
<accession>A0A1B8HM62</accession>
<sequence>MSYSNSNRRAYDNNNAKRASTDITVRVDTVTRHMMTLGSQFEQAAMHPHISFQRECVFAKHIINNSDYLTGIALTNPRSFETAFLQLASSGLTLDPSQKLAYLVPRNNRVILDVSYLGLIKMATDEGLCQDIVAELVFEKDAVFKPQGRRNSPIHEFDPFASKGDLILTVTDKGSLGARGNFRGVYVDFLMRDGRNLVYFVTVEDLAAARAVSESWKKVDKRASSPWTNFPWKMVLKSALKQTVHLIPGNRTRISAVIDYLNTYGEEGFKSSAHVPVEAAAAEMAQRQAAHAANNDVATSQANAADDSVIEGEVVARDDAAAPEQSAQPVEQASQPVTPEPQSAPVDVQSEPTAGGTQPEELQVPMSDIPGVRQSSFKRIAKLVIRAEKTLAYETMLAELKDAFSFNDSELAYAKRQLEQSRRDLLSTKVSESVHMCDFGIVNNFVNRLADSEFKASAIQWVSSVEAETSSMQLLYSQALQSGQFDELESALNSVKHKGLKEMLCDLISTAKAA</sequence>
<dbReference type="AlphaFoldDB" id="A0A1B8HM62"/>
<feature type="region of interest" description="Disordered" evidence="1">
    <location>
        <begin position="319"/>
        <end position="363"/>
    </location>
</feature>
<reference evidence="2 3" key="1">
    <citation type="submission" date="2016-06" db="EMBL/GenBank/DDBJ databases">
        <authorList>
            <person name="Kjaerup R.B."/>
            <person name="Dalgaard T.S."/>
            <person name="Juul-Madsen H.R."/>
        </authorList>
    </citation>
    <scope>NUCLEOTIDE SEQUENCE [LARGE SCALE GENOMIC DNA]</scope>
    <source>
        <strain evidence="2 3">GCSL-Mp3</strain>
    </source>
</reference>
<dbReference type="EMBL" id="LZEX01000003">
    <property type="protein sequence ID" value="OBU10506.1"/>
    <property type="molecule type" value="Genomic_DNA"/>
</dbReference>
<gene>
    <name evidence="2" type="ORF">AYY17_15260</name>
</gene>
<evidence type="ECO:0000313" key="2">
    <source>
        <dbReference type="EMBL" id="OBU10506.1"/>
    </source>
</evidence>
<dbReference type="Pfam" id="PF03837">
    <property type="entry name" value="RecT"/>
    <property type="match status" value="1"/>
</dbReference>
<dbReference type="Proteomes" id="UP000092247">
    <property type="component" value="Unassembled WGS sequence"/>
</dbReference>
<proteinExistence type="predicted"/>
<comment type="caution">
    <text evidence="2">The sequence shown here is derived from an EMBL/GenBank/DDBJ whole genome shotgun (WGS) entry which is preliminary data.</text>
</comment>
<dbReference type="GO" id="GO:0006259">
    <property type="term" value="P:DNA metabolic process"/>
    <property type="evidence" value="ECO:0007669"/>
    <property type="project" value="InterPro"/>
</dbReference>
<evidence type="ECO:0000256" key="1">
    <source>
        <dbReference type="SAM" id="MobiDB-lite"/>
    </source>
</evidence>
<protein>
    <submittedName>
        <fullName evidence="2">DNA recombinase</fullName>
    </submittedName>
</protein>
<evidence type="ECO:0000313" key="3">
    <source>
        <dbReference type="Proteomes" id="UP000092247"/>
    </source>
</evidence>
<dbReference type="InterPro" id="IPR018330">
    <property type="entry name" value="RecT_fam"/>
</dbReference>